<proteinExistence type="predicted"/>
<sequence>MAKLSNGTISVIFVAQRTELDADGYAKAAAMMSELAAQQDGYIGIDSTRGTDGLGITISYWTDEASAKAWRDHPDHSAIRDAGRDLWYSDYSLHVAKVTRSYDWKKA</sequence>
<dbReference type="SUPFAM" id="SSF54909">
    <property type="entry name" value="Dimeric alpha+beta barrel"/>
    <property type="match status" value="1"/>
</dbReference>
<dbReference type="Proteomes" id="UP000268553">
    <property type="component" value="Unassembled WGS sequence"/>
</dbReference>
<dbReference type="OrthoDB" id="9797060at2"/>
<dbReference type="PANTHER" id="PTHR37811">
    <property type="entry name" value="BLL5343 PROTEIN"/>
    <property type="match status" value="1"/>
</dbReference>
<evidence type="ECO:0000259" key="1">
    <source>
        <dbReference type="Pfam" id="PF03992"/>
    </source>
</evidence>
<gene>
    <name evidence="2" type="ORF">D7D48_01535</name>
</gene>
<dbReference type="Gene3D" id="3.30.70.100">
    <property type="match status" value="1"/>
</dbReference>
<dbReference type="RefSeq" id="WP_125229623.1">
    <property type="nucleotide sequence ID" value="NZ_RWJI01000001.1"/>
</dbReference>
<organism evidence="2 3">
    <name type="scientific">Sphingorhabdus wooponensis</name>
    <dbReference type="NCBI Taxonomy" id="940136"/>
    <lineage>
        <taxon>Bacteria</taxon>
        <taxon>Pseudomonadati</taxon>
        <taxon>Pseudomonadota</taxon>
        <taxon>Alphaproteobacteria</taxon>
        <taxon>Sphingomonadales</taxon>
        <taxon>Sphingomonadaceae</taxon>
        <taxon>Sphingorhabdus</taxon>
    </lineage>
</organism>
<reference evidence="2 3" key="1">
    <citation type="submission" date="2018-12" db="EMBL/GenBank/DDBJ databases">
        <authorList>
            <person name="Kim S.-J."/>
            <person name="Jung G.-Y."/>
        </authorList>
    </citation>
    <scope>NUCLEOTIDE SEQUENCE [LARGE SCALE GENOMIC DNA]</scope>
    <source>
        <strain evidence="2 3">03SU3-P</strain>
    </source>
</reference>
<keyword evidence="2" id="KW-0503">Monooxygenase</keyword>
<dbReference type="InterPro" id="IPR011008">
    <property type="entry name" value="Dimeric_a/b-barrel"/>
</dbReference>
<feature type="domain" description="ABM" evidence="1">
    <location>
        <begin position="25"/>
        <end position="81"/>
    </location>
</feature>
<dbReference type="EMBL" id="RWJI01000001">
    <property type="protein sequence ID" value="RRQ51610.1"/>
    <property type="molecule type" value="Genomic_DNA"/>
</dbReference>
<dbReference type="InterPro" id="IPR007138">
    <property type="entry name" value="ABM_dom"/>
</dbReference>
<dbReference type="GO" id="GO:0004497">
    <property type="term" value="F:monooxygenase activity"/>
    <property type="evidence" value="ECO:0007669"/>
    <property type="project" value="UniProtKB-KW"/>
</dbReference>
<name>A0A3R8Q8H4_9SPHN</name>
<evidence type="ECO:0000313" key="2">
    <source>
        <dbReference type="EMBL" id="RRQ51610.1"/>
    </source>
</evidence>
<keyword evidence="3" id="KW-1185">Reference proteome</keyword>
<dbReference type="PANTHER" id="PTHR37811:SF2">
    <property type="entry name" value="ABM DOMAIN-CONTAINING PROTEIN"/>
    <property type="match status" value="1"/>
</dbReference>
<protein>
    <submittedName>
        <fullName evidence="2">Antibiotic biosynthesis monooxygenase</fullName>
    </submittedName>
</protein>
<comment type="caution">
    <text evidence="2">The sequence shown here is derived from an EMBL/GenBank/DDBJ whole genome shotgun (WGS) entry which is preliminary data.</text>
</comment>
<dbReference type="InterPro" id="IPR052936">
    <property type="entry name" value="Jasmonate_Hydroxylase-like"/>
</dbReference>
<accession>A0A3R8Q8H4</accession>
<dbReference type="Pfam" id="PF03992">
    <property type="entry name" value="ABM"/>
    <property type="match status" value="1"/>
</dbReference>
<evidence type="ECO:0000313" key="3">
    <source>
        <dbReference type="Proteomes" id="UP000268553"/>
    </source>
</evidence>
<keyword evidence="2" id="KW-0560">Oxidoreductase</keyword>
<dbReference type="AlphaFoldDB" id="A0A3R8Q8H4"/>